<dbReference type="AlphaFoldDB" id="A0A3M3ADF3"/>
<sequence length="69" mass="7455">MLRCGCCLLSGVFSCTSKGSCMCRMLGSSGWFGASVVGGSYCRPAPPSRLIRLMLLWRRSSVHSLRPSP</sequence>
<dbReference type="Proteomes" id="UP000282378">
    <property type="component" value="Unassembled WGS sequence"/>
</dbReference>
<protein>
    <submittedName>
        <fullName evidence="1">Uncharacterized protein</fullName>
    </submittedName>
</protein>
<name>A0A3M3ADF3_PSEYM</name>
<proteinExistence type="predicted"/>
<evidence type="ECO:0000313" key="2">
    <source>
        <dbReference type="Proteomes" id="UP000282378"/>
    </source>
</evidence>
<dbReference type="PROSITE" id="PS51257">
    <property type="entry name" value="PROKAR_LIPOPROTEIN"/>
    <property type="match status" value="1"/>
</dbReference>
<organism evidence="1 2">
    <name type="scientific">Pseudomonas syringae pv. maculicola</name>
    <dbReference type="NCBI Taxonomy" id="59511"/>
    <lineage>
        <taxon>Bacteria</taxon>
        <taxon>Pseudomonadati</taxon>
        <taxon>Pseudomonadota</taxon>
        <taxon>Gammaproteobacteria</taxon>
        <taxon>Pseudomonadales</taxon>
        <taxon>Pseudomonadaceae</taxon>
        <taxon>Pseudomonas</taxon>
    </lineage>
</organism>
<accession>A0A3M3ADF3</accession>
<evidence type="ECO:0000313" key="1">
    <source>
        <dbReference type="EMBL" id="RML98462.1"/>
    </source>
</evidence>
<dbReference type="EMBL" id="RBNL01000690">
    <property type="protein sequence ID" value="RML98462.1"/>
    <property type="molecule type" value="Genomic_DNA"/>
</dbReference>
<reference evidence="1 2" key="1">
    <citation type="submission" date="2018-08" db="EMBL/GenBank/DDBJ databases">
        <title>Recombination of ecologically and evolutionarily significant loci maintains genetic cohesion in the Pseudomonas syringae species complex.</title>
        <authorList>
            <person name="Dillon M."/>
            <person name="Thakur S."/>
            <person name="Almeida R.N.D."/>
            <person name="Weir B.S."/>
            <person name="Guttman D.S."/>
        </authorList>
    </citation>
    <scope>NUCLEOTIDE SEQUENCE [LARGE SCALE GENOMIC DNA]</scope>
    <source>
        <strain evidence="1 2">88_10</strain>
    </source>
</reference>
<comment type="caution">
    <text evidence="1">The sequence shown here is derived from an EMBL/GenBank/DDBJ whole genome shotgun (WGS) entry which is preliminary data.</text>
</comment>
<gene>
    <name evidence="1" type="ORF">APX70_200601</name>
</gene>